<dbReference type="EMBL" id="AZMM01006824">
    <property type="protein sequence ID" value="ETJ39296.1"/>
    <property type="molecule type" value="Genomic_DNA"/>
</dbReference>
<gene>
    <name evidence="1" type="ORF">Q604_UNBC06824G0001</name>
</gene>
<evidence type="ECO:0000313" key="1">
    <source>
        <dbReference type="EMBL" id="ETJ39296.1"/>
    </source>
</evidence>
<feature type="non-terminal residue" evidence="1">
    <location>
        <position position="113"/>
    </location>
</feature>
<reference evidence="1" key="1">
    <citation type="submission" date="2013-12" db="EMBL/GenBank/DDBJ databases">
        <title>A Varibaculum cambriense genome reconstructed from a premature infant gut community with otherwise low bacterial novelty that shifts toward anaerobic metabolism during the third week of life.</title>
        <authorList>
            <person name="Brown C.T."/>
            <person name="Sharon I."/>
            <person name="Thomas B.C."/>
            <person name="Castelle C.J."/>
            <person name="Morowitz M.J."/>
            <person name="Banfield J.F."/>
        </authorList>
    </citation>
    <scope>NUCLEOTIDE SEQUENCE</scope>
</reference>
<feature type="non-terminal residue" evidence="1">
    <location>
        <position position="1"/>
    </location>
</feature>
<dbReference type="AlphaFoldDB" id="W1YAB8"/>
<comment type="caution">
    <text evidence="1">The sequence shown here is derived from an EMBL/GenBank/DDBJ whole genome shotgun (WGS) entry which is preliminary data.</text>
</comment>
<sequence length="113" mass="12224">TDHHALAISCGFNISDQPCKRTCGAVNQLLRLLVALPGACENSSRIRARQFTLRCRRNAATRSNRLHATCASTATDRAVWIGKRMPDMPRQTARAGKQFAAAHYTAADASGNG</sequence>
<name>W1YAB8_9ZZZZ</name>
<organism evidence="1">
    <name type="scientific">human gut metagenome</name>
    <dbReference type="NCBI Taxonomy" id="408170"/>
    <lineage>
        <taxon>unclassified sequences</taxon>
        <taxon>metagenomes</taxon>
        <taxon>organismal metagenomes</taxon>
    </lineage>
</organism>
<proteinExistence type="predicted"/>
<protein>
    <submittedName>
        <fullName evidence="1">Uncharacterized protein</fullName>
    </submittedName>
</protein>
<accession>W1YAB8</accession>